<proteinExistence type="predicted"/>
<name>A0A212U0H8_9BURK</name>
<dbReference type="AlphaFoldDB" id="A0A212U0H8"/>
<organism evidence="1 2">
    <name type="scientific">Polynucleobacter victoriensis</name>
    <dbReference type="NCBI Taxonomy" id="2049319"/>
    <lineage>
        <taxon>Bacteria</taxon>
        <taxon>Pseudomonadati</taxon>
        <taxon>Pseudomonadota</taxon>
        <taxon>Betaproteobacteria</taxon>
        <taxon>Burkholderiales</taxon>
        <taxon>Burkholderiaceae</taxon>
        <taxon>Polynucleobacter</taxon>
    </lineage>
</organism>
<sequence length="87" mass="9797">MEVNQLTEELNAWVAGDQDTHILIMSFRDACEQARLPQKYSDVLEGILSRLESSSLFTEESCSFSKKDLAAALSLWLEKAQQASMKN</sequence>
<gene>
    <name evidence="1" type="ORF">SAMN06295916_1360</name>
</gene>
<keyword evidence="2" id="KW-1185">Reference proteome</keyword>
<evidence type="ECO:0000313" key="2">
    <source>
        <dbReference type="Proteomes" id="UP000197215"/>
    </source>
</evidence>
<dbReference type="EMBL" id="FYEX01000002">
    <property type="protein sequence ID" value="SNC71729.1"/>
    <property type="molecule type" value="Genomic_DNA"/>
</dbReference>
<reference evidence="2" key="1">
    <citation type="submission" date="2017-06" db="EMBL/GenBank/DDBJ databases">
        <authorList>
            <person name="Varghese N."/>
            <person name="Submissions S."/>
        </authorList>
    </citation>
    <scope>NUCLEOTIDE SEQUENCE [LARGE SCALE GENOMIC DNA]</scope>
    <source>
        <strain evidence="2">MWH-VicM1</strain>
    </source>
</reference>
<evidence type="ECO:0000313" key="1">
    <source>
        <dbReference type="EMBL" id="SNC71729.1"/>
    </source>
</evidence>
<dbReference type="Proteomes" id="UP000197215">
    <property type="component" value="Unassembled WGS sequence"/>
</dbReference>
<accession>A0A212U0H8</accession>
<protein>
    <submittedName>
        <fullName evidence="1">Uncharacterized protein</fullName>
    </submittedName>
</protein>